<gene>
    <name evidence="1" type="ORF">PC117_g22481</name>
</gene>
<accession>A0A8T1K059</accession>
<proteinExistence type="predicted"/>
<evidence type="ECO:0000313" key="1">
    <source>
        <dbReference type="EMBL" id="KAG2898584.1"/>
    </source>
</evidence>
<reference evidence="1" key="1">
    <citation type="submission" date="2018-10" db="EMBL/GenBank/DDBJ databases">
        <title>Effector identification in a new, highly contiguous assembly of the strawberry crown rot pathogen Phytophthora cactorum.</title>
        <authorList>
            <person name="Armitage A.D."/>
            <person name="Nellist C.F."/>
            <person name="Bates H."/>
            <person name="Vickerstaff R.J."/>
            <person name="Harrison R.J."/>
        </authorList>
    </citation>
    <scope>NUCLEOTIDE SEQUENCE</scope>
    <source>
        <strain evidence="1">4040</strain>
    </source>
</reference>
<comment type="caution">
    <text evidence="1">The sequence shown here is derived from an EMBL/GenBank/DDBJ whole genome shotgun (WGS) entry which is preliminary data.</text>
</comment>
<dbReference type="AlphaFoldDB" id="A0A8T1K059"/>
<protein>
    <submittedName>
        <fullName evidence="1">Uncharacterized protein</fullName>
    </submittedName>
</protein>
<evidence type="ECO:0000313" key="2">
    <source>
        <dbReference type="Proteomes" id="UP000736787"/>
    </source>
</evidence>
<sequence>MLGSAPVDFDDDATVAGTELVCLVHQPTQPRDWLNGT</sequence>
<name>A0A8T1K059_9STRA</name>
<dbReference type="Proteomes" id="UP000736787">
    <property type="component" value="Unassembled WGS sequence"/>
</dbReference>
<organism evidence="1 2">
    <name type="scientific">Phytophthora cactorum</name>
    <dbReference type="NCBI Taxonomy" id="29920"/>
    <lineage>
        <taxon>Eukaryota</taxon>
        <taxon>Sar</taxon>
        <taxon>Stramenopiles</taxon>
        <taxon>Oomycota</taxon>
        <taxon>Peronosporomycetes</taxon>
        <taxon>Peronosporales</taxon>
        <taxon>Peronosporaceae</taxon>
        <taxon>Phytophthora</taxon>
    </lineage>
</organism>
<dbReference type="EMBL" id="RCMK01001245">
    <property type="protein sequence ID" value="KAG2898584.1"/>
    <property type="molecule type" value="Genomic_DNA"/>
</dbReference>